<sequence length="579" mass="63620">MTNSKLVLSLLLAGTVGSVSAQSLKDAKAAMTAEQYDKAKGMLQNLVEKKAKDGENYFYLGKIHLINDKVDSAAIVFNQGLTNAPKEQLNNVGLGIVDLMGGNQSAAESKFASAVSGLGKKDYLPLLYIGEAYIDAPKPDYTKAIEYLTQAKSKNEKDPQVFIALGDAYAGLGESSQAFVNYRDAEYMDPSLLTPKIGQAIISRRAQAYDVVLEQLTALASENPNYAPIFRELAETYYLSSLKAPEEKYREINTQAVENYKKYLSLTGDQSVEAKTRYADFLVYSGNYDELKKVSQELANAPGVDSKVFRYLGYTAYLQDKDYAKAAEYMNTLFSRVKPERLIPRDYLMAGLANLTAGDEAKGLSLLKEAMAKQTEDDNLEAEIAETAFAKYQDGEVDAAVKIFRIPASMPTSDYYYDANFYLGSALYGNGSKLVSPGEGEEVTPELGKEKLEKARPILEEAVKALGIVAAANKEDIVKKYSVNALYYKGLAELALDNVMYDPEKAQGLFVDTFTKLLAAVKASTITDAEKIPYLVDANNYLGYFSYLKGNNAKAKTYFEETLKVSPDDEFAGQFAGQL</sequence>
<name>A0A1X7L3P7_9SPHI</name>
<accession>A0A1X7L3P7</accession>
<dbReference type="InterPro" id="IPR019734">
    <property type="entry name" value="TPR_rpt"/>
</dbReference>
<dbReference type="Pfam" id="PF13432">
    <property type="entry name" value="TPR_16"/>
    <property type="match status" value="1"/>
</dbReference>
<evidence type="ECO:0000313" key="1">
    <source>
        <dbReference type="EMBL" id="SMG47699.1"/>
    </source>
</evidence>
<dbReference type="SMART" id="SM00028">
    <property type="entry name" value="TPR"/>
    <property type="match status" value="3"/>
</dbReference>
<dbReference type="InterPro" id="IPR011990">
    <property type="entry name" value="TPR-like_helical_dom_sf"/>
</dbReference>
<dbReference type="Proteomes" id="UP000192980">
    <property type="component" value="Unassembled WGS sequence"/>
</dbReference>
<dbReference type="Gene3D" id="1.25.40.10">
    <property type="entry name" value="Tetratricopeptide repeat domain"/>
    <property type="match status" value="2"/>
</dbReference>
<dbReference type="EMBL" id="FXAU01000007">
    <property type="protein sequence ID" value="SMG47699.1"/>
    <property type="molecule type" value="Genomic_DNA"/>
</dbReference>
<dbReference type="SUPFAM" id="SSF48452">
    <property type="entry name" value="TPR-like"/>
    <property type="match status" value="1"/>
</dbReference>
<dbReference type="AlphaFoldDB" id="A0A1X7L3P7"/>
<dbReference type="PROSITE" id="PS50005">
    <property type="entry name" value="TPR"/>
    <property type="match status" value="2"/>
</dbReference>
<reference evidence="1 2" key="1">
    <citation type="submission" date="2017-04" db="EMBL/GenBank/DDBJ databases">
        <authorList>
            <person name="Afonso C.L."/>
            <person name="Miller P.J."/>
            <person name="Scott M.A."/>
            <person name="Spackman E."/>
            <person name="Goraichik I."/>
            <person name="Dimitrov K.M."/>
            <person name="Suarez D.L."/>
            <person name="Swayne D.E."/>
        </authorList>
    </citation>
    <scope>NUCLEOTIDE SEQUENCE [LARGE SCALE GENOMIC DNA]</scope>
    <source>
        <strain evidence="1 2">DSM 22418</strain>
    </source>
</reference>
<dbReference type="PANTHER" id="PTHR12558">
    <property type="entry name" value="CELL DIVISION CYCLE 16,23,27"/>
    <property type="match status" value="1"/>
</dbReference>
<keyword evidence="2" id="KW-1185">Reference proteome</keyword>
<dbReference type="PANTHER" id="PTHR12558:SF13">
    <property type="entry name" value="CELL DIVISION CYCLE PROTEIN 27 HOMOLOG"/>
    <property type="match status" value="1"/>
</dbReference>
<proteinExistence type="predicted"/>
<dbReference type="RefSeq" id="WP_085474154.1">
    <property type="nucleotide sequence ID" value="NZ_CP038029.1"/>
</dbReference>
<gene>
    <name evidence="1" type="ORF">SAMN05660862_3474</name>
</gene>
<organism evidence="1 2">
    <name type="scientific">Sphingobacterium psychroaquaticum</name>
    <dbReference type="NCBI Taxonomy" id="561061"/>
    <lineage>
        <taxon>Bacteria</taxon>
        <taxon>Pseudomonadati</taxon>
        <taxon>Bacteroidota</taxon>
        <taxon>Sphingobacteriia</taxon>
        <taxon>Sphingobacteriales</taxon>
        <taxon>Sphingobacteriaceae</taxon>
        <taxon>Sphingobacterium</taxon>
    </lineage>
</organism>
<protein>
    <submittedName>
        <fullName evidence="1">Uncharacterized protein</fullName>
    </submittedName>
</protein>
<dbReference type="OrthoDB" id="638548at2"/>
<evidence type="ECO:0000313" key="2">
    <source>
        <dbReference type="Proteomes" id="UP000192980"/>
    </source>
</evidence>
<dbReference type="SUPFAM" id="SSF81901">
    <property type="entry name" value="HCP-like"/>
    <property type="match status" value="1"/>
</dbReference>
<dbReference type="STRING" id="561061.SAMN05660862_3474"/>